<dbReference type="AlphaFoldDB" id="A0A443SJ46"/>
<dbReference type="STRING" id="299467.A0A443SJ46"/>
<dbReference type="GO" id="GO:0006357">
    <property type="term" value="P:regulation of transcription by RNA polymerase II"/>
    <property type="evidence" value="ECO:0007669"/>
    <property type="project" value="TreeGrafter"/>
</dbReference>
<dbReference type="CDD" id="cd22934">
    <property type="entry name" value="HFD_TADA1"/>
    <property type="match status" value="1"/>
</dbReference>
<reference evidence="6 7" key="1">
    <citation type="journal article" date="2018" name="Gigascience">
        <title>Genomes of trombidid mites reveal novel predicted allergens and laterally-transferred genes associated with secondary metabolism.</title>
        <authorList>
            <person name="Dong X."/>
            <person name="Chaisiri K."/>
            <person name="Xia D."/>
            <person name="Armstrong S.D."/>
            <person name="Fang Y."/>
            <person name="Donnelly M.J."/>
            <person name="Kadowaki T."/>
            <person name="McGarry J.W."/>
            <person name="Darby A.C."/>
            <person name="Makepeace B.L."/>
        </authorList>
    </citation>
    <scope>NUCLEOTIDE SEQUENCE [LARGE SCALE GENOMIC DNA]</scope>
    <source>
        <strain evidence="6">UoL-UT</strain>
    </source>
</reference>
<evidence type="ECO:0000256" key="3">
    <source>
        <dbReference type="ARBA" id="ARBA00023015"/>
    </source>
</evidence>
<protein>
    <submittedName>
        <fullName evidence="6">Uncharacterized protein</fullName>
    </submittedName>
</protein>
<dbReference type="PANTHER" id="PTHR21277:SF5">
    <property type="entry name" value="TRANSCRIPTIONAL ADAPTER 1"/>
    <property type="match status" value="1"/>
</dbReference>
<dbReference type="InterPro" id="IPR024738">
    <property type="entry name" value="Hfi1/Tada1"/>
</dbReference>
<evidence type="ECO:0000313" key="6">
    <source>
        <dbReference type="EMBL" id="RWS27547.1"/>
    </source>
</evidence>
<evidence type="ECO:0000256" key="1">
    <source>
        <dbReference type="ARBA" id="ARBA00004123"/>
    </source>
</evidence>
<dbReference type="EMBL" id="NCKV01001942">
    <property type="protein sequence ID" value="RWS27547.1"/>
    <property type="molecule type" value="Genomic_DNA"/>
</dbReference>
<dbReference type="GO" id="GO:0005634">
    <property type="term" value="C:nucleus"/>
    <property type="evidence" value="ECO:0007669"/>
    <property type="project" value="UniProtKB-SubCell"/>
</dbReference>
<accession>A0A443SJ46</accession>
<dbReference type="PANTHER" id="PTHR21277">
    <property type="entry name" value="TRANSCRIPTIONAL ADAPTER 1"/>
    <property type="match status" value="1"/>
</dbReference>
<comment type="caution">
    <text evidence="6">The sequence shown here is derived from an EMBL/GenBank/DDBJ whole genome shotgun (WGS) entry which is preliminary data.</text>
</comment>
<proteinExistence type="inferred from homology"/>
<dbReference type="Proteomes" id="UP000288716">
    <property type="component" value="Unassembled WGS sequence"/>
</dbReference>
<evidence type="ECO:0000256" key="5">
    <source>
        <dbReference type="ARBA" id="ARBA00023242"/>
    </source>
</evidence>
<keyword evidence="5" id="KW-0539">Nucleus</keyword>
<evidence type="ECO:0000313" key="7">
    <source>
        <dbReference type="Proteomes" id="UP000288716"/>
    </source>
</evidence>
<dbReference type="GO" id="GO:0000124">
    <property type="term" value="C:SAGA complex"/>
    <property type="evidence" value="ECO:0007669"/>
    <property type="project" value="UniProtKB-ARBA"/>
</dbReference>
<comment type="subcellular location">
    <subcellularLocation>
        <location evidence="1">Nucleus</location>
    </subcellularLocation>
</comment>
<keyword evidence="7" id="KW-1185">Reference proteome</keyword>
<name>A0A443SJ46_9ACAR</name>
<dbReference type="GO" id="GO:0003713">
    <property type="term" value="F:transcription coactivator activity"/>
    <property type="evidence" value="ECO:0007669"/>
    <property type="project" value="TreeGrafter"/>
</dbReference>
<comment type="similarity">
    <text evidence="2">Belongs to the TADA1 family.</text>
</comment>
<sequence length="318" mass="36622">MDELSVVKSKLFSALGDNFKGYLRLLKKWFKCNLTKEEFDSEAKQLLSPQTVTLHNQFLVSLFNKCQQLSTIGQKKTATDIKTDKDEKKVKTKKAKTVKTTFEHRFVPADISEYTQQPNKRRKTEDSQIPTVIKLTFCTGEGTLPDHFMANLRILVGVWELELDGVHDEAVALLNIAVRDFMKNILTAVLSFKSSYRRRSNGPFKHAIGMPPLNPYLKNTSYLVKYPQYSHSTFTDESGEHVPMIPPTTDFAEHEAMAQIACSYRKKQSHNEDDNKITLWHLFHALRINKSVIPSHSVYAINIERIITRLWREDNCEV</sequence>
<dbReference type="Pfam" id="PF12767">
    <property type="entry name" value="SAGA-Tad1"/>
    <property type="match status" value="1"/>
</dbReference>
<dbReference type="OrthoDB" id="6486781at2759"/>
<organism evidence="6 7">
    <name type="scientific">Leptotrombidium deliense</name>
    <dbReference type="NCBI Taxonomy" id="299467"/>
    <lineage>
        <taxon>Eukaryota</taxon>
        <taxon>Metazoa</taxon>
        <taxon>Ecdysozoa</taxon>
        <taxon>Arthropoda</taxon>
        <taxon>Chelicerata</taxon>
        <taxon>Arachnida</taxon>
        <taxon>Acari</taxon>
        <taxon>Acariformes</taxon>
        <taxon>Trombidiformes</taxon>
        <taxon>Prostigmata</taxon>
        <taxon>Anystina</taxon>
        <taxon>Parasitengona</taxon>
        <taxon>Trombiculoidea</taxon>
        <taxon>Trombiculidae</taxon>
        <taxon>Leptotrombidium</taxon>
    </lineage>
</organism>
<keyword evidence="3" id="KW-0805">Transcription regulation</keyword>
<keyword evidence="4" id="KW-0804">Transcription</keyword>
<dbReference type="VEuPathDB" id="VectorBase:LDEU004494"/>
<gene>
    <name evidence="6" type="ORF">B4U80_09003</name>
</gene>
<evidence type="ECO:0000256" key="4">
    <source>
        <dbReference type="ARBA" id="ARBA00023163"/>
    </source>
</evidence>
<evidence type="ECO:0000256" key="2">
    <source>
        <dbReference type="ARBA" id="ARBA00010314"/>
    </source>
</evidence>